<dbReference type="STRING" id="180332.GCA_000797495_05094"/>
<dbReference type="RefSeq" id="WP_138002708.1">
    <property type="nucleotide sequence ID" value="NZ_QGQD01000057.1"/>
</dbReference>
<protein>
    <recommendedName>
        <fullName evidence="4">SipW-cognate class signal peptide</fullName>
    </recommendedName>
</protein>
<gene>
    <name evidence="2" type="ORF">DSM106044_02916</name>
</gene>
<evidence type="ECO:0000256" key="1">
    <source>
        <dbReference type="SAM" id="SignalP"/>
    </source>
</evidence>
<reference evidence="2 3" key="1">
    <citation type="journal article" date="2019" name="Anaerobe">
        <title>Detection of Robinsoniella peoriensis in multiple bone samples of a trauma patient.</title>
        <authorList>
            <person name="Schrottner P."/>
            <person name="Hartwich K."/>
            <person name="Bunk B."/>
            <person name="Schober I."/>
            <person name="Helbig S."/>
            <person name="Rudolph W.W."/>
            <person name="Gunzer F."/>
        </authorList>
    </citation>
    <scope>NUCLEOTIDE SEQUENCE [LARGE SCALE GENOMIC DNA]</scope>
    <source>
        <strain evidence="2 3">DSM 106044</strain>
    </source>
</reference>
<evidence type="ECO:0000313" key="2">
    <source>
        <dbReference type="EMBL" id="TLD00248.1"/>
    </source>
</evidence>
<accession>A0A4V6HRT2</accession>
<dbReference type="AlphaFoldDB" id="A0A4V6HRT2"/>
<dbReference type="Proteomes" id="UP000306509">
    <property type="component" value="Unassembled WGS sequence"/>
</dbReference>
<dbReference type="NCBIfam" id="TIGR04088">
    <property type="entry name" value="cognate_SipW"/>
    <property type="match status" value="1"/>
</dbReference>
<evidence type="ECO:0000313" key="3">
    <source>
        <dbReference type="Proteomes" id="UP000306509"/>
    </source>
</evidence>
<dbReference type="EMBL" id="QGQD01000057">
    <property type="protein sequence ID" value="TLD00248.1"/>
    <property type="molecule type" value="Genomic_DNA"/>
</dbReference>
<feature type="chain" id="PRO_5038457357" description="SipW-cognate class signal peptide" evidence="1">
    <location>
        <begin position="27"/>
        <end position="206"/>
    </location>
</feature>
<keyword evidence="1" id="KW-0732">Signal</keyword>
<comment type="caution">
    <text evidence="2">The sequence shown here is derived from an EMBL/GenBank/DDBJ whole genome shotgun (WGS) entry which is preliminary data.</text>
</comment>
<name>A0A4V6HRT2_9FIRM</name>
<organism evidence="2 3">
    <name type="scientific">Robinsoniella peoriensis</name>
    <dbReference type="NCBI Taxonomy" id="180332"/>
    <lineage>
        <taxon>Bacteria</taxon>
        <taxon>Bacillati</taxon>
        <taxon>Bacillota</taxon>
        <taxon>Clostridia</taxon>
        <taxon>Lachnospirales</taxon>
        <taxon>Lachnospiraceae</taxon>
        <taxon>Robinsoniella</taxon>
    </lineage>
</organism>
<feature type="signal peptide" evidence="1">
    <location>
        <begin position="1"/>
        <end position="26"/>
    </location>
</feature>
<sequence precursor="true">MKKKSLVTMVAAVCLTGVVMVGATLAYLTSTTDVAQNTFTVGKVEIDLNEKTGETNEDFTKETEWNDTTDGKNMYPGQEVAKRPVVTVNADSADCWVYVQVSGADELVSKNFTIDGWNTDWIKTDETISLDGIYKYKDKVLKQNKNNILPAVFTSVKYNEKAEGNLEGTVGTVKVVAAAIQADGIDEAKALEEATAQLSKALNPEA</sequence>
<evidence type="ECO:0008006" key="4">
    <source>
        <dbReference type="Google" id="ProtNLM"/>
    </source>
</evidence>
<keyword evidence="3" id="KW-1185">Reference proteome</keyword>
<dbReference type="InterPro" id="IPR023833">
    <property type="entry name" value="Signal_pept_SipW-depend-type"/>
</dbReference>
<proteinExistence type="predicted"/>